<name>A0AAW2GDT5_9HYME</name>
<keyword evidence="3" id="KW-1185">Reference proteome</keyword>
<gene>
    <name evidence="2" type="ORF">PUN28_006517</name>
</gene>
<dbReference type="Proteomes" id="UP001430953">
    <property type="component" value="Unassembled WGS sequence"/>
</dbReference>
<sequence>MQMRFTPLRKHELTTSLPAGYGVEAGRLQLKKTTLLGKILQSAKSCRPQTATLFRARGISLRARSYPFTLELLLLIPTTFIIYISIVNYSVLSMRIYFVRFTFSLQFYEIYAIGKCKLRARHRRSIVRAARYLTKNCDQTD</sequence>
<evidence type="ECO:0000256" key="1">
    <source>
        <dbReference type="SAM" id="Phobius"/>
    </source>
</evidence>
<dbReference type="AlphaFoldDB" id="A0AAW2GDT5"/>
<comment type="caution">
    <text evidence="2">The sequence shown here is derived from an EMBL/GenBank/DDBJ whole genome shotgun (WGS) entry which is preliminary data.</text>
</comment>
<proteinExistence type="predicted"/>
<keyword evidence="1" id="KW-1133">Transmembrane helix</keyword>
<accession>A0AAW2GDT5</accession>
<keyword evidence="1" id="KW-0812">Transmembrane</keyword>
<protein>
    <submittedName>
        <fullName evidence="2">Uncharacterized protein</fullName>
    </submittedName>
</protein>
<evidence type="ECO:0000313" key="2">
    <source>
        <dbReference type="EMBL" id="KAL0124710.1"/>
    </source>
</evidence>
<feature type="transmembrane region" description="Helical" evidence="1">
    <location>
        <begin position="72"/>
        <end position="91"/>
    </location>
</feature>
<feature type="transmembrane region" description="Helical" evidence="1">
    <location>
        <begin position="97"/>
        <end position="114"/>
    </location>
</feature>
<evidence type="ECO:0000313" key="3">
    <source>
        <dbReference type="Proteomes" id="UP001430953"/>
    </source>
</evidence>
<reference evidence="2 3" key="1">
    <citation type="submission" date="2023-03" db="EMBL/GenBank/DDBJ databases">
        <title>High recombination rates correlate with genetic variation in Cardiocondyla obscurior ants.</title>
        <authorList>
            <person name="Errbii M."/>
        </authorList>
    </citation>
    <scope>NUCLEOTIDE SEQUENCE [LARGE SCALE GENOMIC DNA]</scope>
    <source>
        <strain evidence="2">Alpha-2009</strain>
        <tissue evidence="2">Whole body</tissue>
    </source>
</reference>
<organism evidence="2 3">
    <name type="scientific">Cardiocondyla obscurior</name>
    <dbReference type="NCBI Taxonomy" id="286306"/>
    <lineage>
        <taxon>Eukaryota</taxon>
        <taxon>Metazoa</taxon>
        <taxon>Ecdysozoa</taxon>
        <taxon>Arthropoda</taxon>
        <taxon>Hexapoda</taxon>
        <taxon>Insecta</taxon>
        <taxon>Pterygota</taxon>
        <taxon>Neoptera</taxon>
        <taxon>Endopterygota</taxon>
        <taxon>Hymenoptera</taxon>
        <taxon>Apocrita</taxon>
        <taxon>Aculeata</taxon>
        <taxon>Formicoidea</taxon>
        <taxon>Formicidae</taxon>
        <taxon>Myrmicinae</taxon>
        <taxon>Cardiocondyla</taxon>
    </lineage>
</organism>
<keyword evidence="1" id="KW-0472">Membrane</keyword>
<dbReference type="EMBL" id="JADYXP020000005">
    <property type="protein sequence ID" value="KAL0124710.1"/>
    <property type="molecule type" value="Genomic_DNA"/>
</dbReference>